<dbReference type="Gene3D" id="1.10.630.10">
    <property type="entry name" value="Cytochrome P450"/>
    <property type="match status" value="1"/>
</dbReference>
<accession>A0AA87Z8E7</accession>
<keyword evidence="7" id="KW-0560">Oxidoreductase</keyword>
<keyword evidence="4 11" id="KW-0812">Transmembrane</keyword>
<protein>
    <recommendedName>
        <fullName evidence="14">Cytochrome P450</fullName>
    </recommendedName>
</protein>
<evidence type="ECO:0000313" key="13">
    <source>
        <dbReference type="Proteomes" id="UP001187192"/>
    </source>
</evidence>
<evidence type="ECO:0000256" key="9">
    <source>
        <dbReference type="ARBA" id="ARBA00023033"/>
    </source>
</evidence>
<keyword evidence="3" id="KW-0349">Heme</keyword>
<dbReference type="AlphaFoldDB" id="A0AA87Z8E7"/>
<evidence type="ECO:0000256" key="7">
    <source>
        <dbReference type="ARBA" id="ARBA00023002"/>
    </source>
</evidence>
<comment type="subcellular location">
    <subcellularLocation>
        <location evidence="2">Membrane</location>
    </subcellularLocation>
</comment>
<evidence type="ECO:0000256" key="4">
    <source>
        <dbReference type="ARBA" id="ARBA00022692"/>
    </source>
</evidence>
<evidence type="ECO:0000256" key="10">
    <source>
        <dbReference type="ARBA" id="ARBA00023136"/>
    </source>
</evidence>
<feature type="transmembrane region" description="Helical" evidence="11">
    <location>
        <begin position="12"/>
        <end position="30"/>
    </location>
</feature>
<dbReference type="InterPro" id="IPR036396">
    <property type="entry name" value="Cyt_P450_sf"/>
</dbReference>
<organism evidence="12 13">
    <name type="scientific">Ficus carica</name>
    <name type="common">Common fig</name>
    <dbReference type="NCBI Taxonomy" id="3494"/>
    <lineage>
        <taxon>Eukaryota</taxon>
        <taxon>Viridiplantae</taxon>
        <taxon>Streptophyta</taxon>
        <taxon>Embryophyta</taxon>
        <taxon>Tracheophyta</taxon>
        <taxon>Spermatophyta</taxon>
        <taxon>Magnoliopsida</taxon>
        <taxon>eudicotyledons</taxon>
        <taxon>Gunneridae</taxon>
        <taxon>Pentapetalae</taxon>
        <taxon>rosids</taxon>
        <taxon>fabids</taxon>
        <taxon>Rosales</taxon>
        <taxon>Moraceae</taxon>
        <taxon>Ficeae</taxon>
        <taxon>Ficus</taxon>
    </lineage>
</organism>
<dbReference type="InterPro" id="IPR050651">
    <property type="entry name" value="Plant_Cytochrome_P450_Monoox"/>
</dbReference>
<keyword evidence="9" id="KW-0503">Monooxygenase</keyword>
<dbReference type="Pfam" id="PF00067">
    <property type="entry name" value="p450"/>
    <property type="match status" value="1"/>
</dbReference>
<dbReference type="GO" id="GO:0016705">
    <property type="term" value="F:oxidoreductase activity, acting on paired donors, with incorporation or reduction of molecular oxygen"/>
    <property type="evidence" value="ECO:0007669"/>
    <property type="project" value="InterPro"/>
</dbReference>
<evidence type="ECO:0008006" key="14">
    <source>
        <dbReference type="Google" id="ProtNLM"/>
    </source>
</evidence>
<keyword evidence="13" id="KW-1185">Reference proteome</keyword>
<evidence type="ECO:0000256" key="2">
    <source>
        <dbReference type="ARBA" id="ARBA00004370"/>
    </source>
</evidence>
<sequence length="242" mass="27533">MDLALDSYSSSSYNLLTFLLIIFLLSLRWISKNSAHRNTSEKKLAPPEPSCSRPQIGHLLLLRKPQPVHITLGNIADGYGPLFTIKLGDHRILVVSRWDMANECLTTNDKVFANRPKSSLVFEILGYDFALMGFSPYGPYFCHDQAPFQQPPRNAQVHSRIGGEFCCERVRGRVLTSAVKSTGENERCRKALRDFFKLSEDFPLEEALPFLRLLDLDGKEKAMKRTAKVLDDFSQGWLDEHK</sequence>
<dbReference type="SUPFAM" id="SSF48264">
    <property type="entry name" value="Cytochrome P450"/>
    <property type="match status" value="1"/>
</dbReference>
<dbReference type="PANTHER" id="PTHR47947">
    <property type="entry name" value="CYTOCHROME P450 82C3-RELATED"/>
    <property type="match status" value="1"/>
</dbReference>
<dbReference type="InterPro" id="IPR001128">
    <property type="entry name" value="Cyt_P450"/>
</dbReference>
<evidence type="ECO:0000256" key="11">
    <source>
        <dbReference type="SAM" id="Phobius"/>
    </source>
</evidence>
<proteinExistence type="predicted"/>
<comment type="cofactor">
    <cofactor evidence="1">
        <name>heme</name>
        <dbReference type="ChEBI" id="CHEBI:30413"/>
    </cofactor>
</comment>
<gene>
    <name evidence="12" type="ORF">TIFTF001_050742</name>
</gene>
<keyword evidence="5" id="KW-0479">Metal-binding</keyword>
<reference evidence="12" key="1">
    <citation type="submission" date="2023-07" db="EMBL/GenBank/DDBJ databases">
        <title>draft genome sequence of fig (Ficus carica).</title>
        <authorList>
            <person name="Takahashi T."/>
            <person name="Nishimura K."/>
        </authorList>
    </citation>
    <scope>NUCLEOTIDE SEQUENCE</scope>
</reference>
<dbReference type="GO" id="GO:0020037">
    <property type="term" value="F:heme binding"/>
    <property type="evidence" value="ECO:0007669"/>
    <property type="project" value="InterPro"/>
</dbReference>
<dbReference type="GO" id="GO:0016020">
    <property type="term" value="C:membrane"/>
    <property type="evidence" value="ECO:0007669"/>
    <property type="project" value="UniProtKB-SubCell"/>
</dbReference>
<evidence type="ECO:0000313" key="12">
    <source>
        <dbReference type="EMBL" id="GMN31518.1"/>
    </source>
</evidence>
<evidence type="ECO:0000256" key="3">
    <source>
        <dbReference type="ARBA" id="ARBA00022617"/>
    </source>
</evidence>
<name>A0AA87Z8E7_FICCA</name>
<keyword evidence="8" id="KW-0408">Iron</keyword>
<evidence type="ECO:0000256" key="5">
    <source>
        <dbReference type="ARBA" id="ARBA00022723"/>
    </source>
</evidence>
<dbReference type="Proteomes" id="UP001187192">
    <property type="component" value="Unassembled WGS sequence"/>
</dbReference>
<evidence type="ECO:0000256" key="6">
    <source>
        <dbReference type="ARBA" id="ARBA00022989"/>
    </source>
</evidence>
<dbReference type="PRINTS" id="PR00463">
    <property type="entry name" value="EP450I"/>
</dbReference>
<evidence type="ECO:0000256" key="8">
    <source>
        <dbReference type="ARBA" id="ARBA00023004"/>
    </source>
</evidence>
<dbReference type="PANTHER" id="PTHR47947:SF26">
    <property type="entry name" value="CYTOCHROME P450"/>
    <property type="match status" value="1"/>
</dbReference>
<dbReference type="GO" id="GO:0004497">
    <property type="term" value="F:monooxygenase activity"/>
    <property type="evidence" value="ECO:0007669"/>
    <property type="project" value="UniProtKB-KW"/>
</dbReference>
<dbReference type="EMBL" id="BTGU01008646">
    <property type="protein sequence ID" value="GMN31518.1"/>
    <property type="molecule type" value="Genomic_DNA"/>
</dbReference>
<evidence type="ECO:0000256" key="1">
    <source>
        <dbReference type="ARBA" id="ARBA00001971"/>
    </source>
</evidence>
<dbReference type="GO" id="GO:0005506">
    <property type="term" value="F:iron ion binding"/>
    <property type="evidence" value="ECO:0007669"/>
    <property type="project" value="InterPro"/>
</dbReference>
<keyword evidence="10 11" id="KW-0472">Membrane</keyword>
<keyword evidence="6 11" id="KW-1133">Transmembrane helix</keyword>
<dbReference type="InterPro" id="IPR002401">
    <property type="entry name" value="Cyt_P450_E_grp-I"/>
</dbReference>
<comment type="caution">
    <text evidence="12">The sequence shown here is derived from an EMBL/GenBank/DDBJ whole genome shotgun (WGS) entry which is preliminary data.</text>
</comment>